<keyword evidence="1" id="KW-0106">Calcium</keyword>
<protein>
    <recommendedName>
        <fullName evidence="4">EF-hand domain-containing protein</fullName>
    </recommendedName>
</protein>
<dbReference type="SUPFAM" id="SSF47473">
    <property type="entry name" value="EF-hand"/>
    <property type="match status" value="1"/>
</dbReference>
<name>A0A7S3PU75_9STRA</name>
<feature type="transmembrane region" description="Helical" evidence="2">
    <location>
        <begin position="311"/>
        <end position="332"/>
    </location>
</feature>
<feature type="domain" description="EF-hand" evidence="4">
    <location>
        <begin position="408"/>
        <end position="443"/>
    </location>
</feature>
<dbReference type="AlphaFoldDB" id="A0A7S3PU75"/>
<dbReference type="InterPro" id="IPR018247">
    <property type="entry name" value="EF_Hand_1_Ca_BS"/>
</dbReference>
<evidence type="ECO:0000313" key="5">
    <source>
        <dbReference type="EMBL" id="CAE0455447.1"/>
    </source>
</evidence>
<dbReference type="SMART" id="SM00054">
    <property type="entry name" value="EFh"/>
    <property type="match status" value="2"/>
</dbReference>
<evidence type="ECO:0000256" key="2">
    <source>
        <dbReference type="SAM" id="Phobius"/>
    </source>
</evidence>
<dbReference type="PROSITE" id="PS50222">
    <property type="entry name" value="EF_HAND_2"/>
    <property type="match status" value="1"/>
</dbReference>
<proteinExistence type="predicted"/>
<feature type="chain" id="PRO_5031411178" description="EF-hand domain-containing protein" evidence="3">
    <location>
        <begin position="22"/>
        <end position="456"/>
    </location>
</feature>
<dbReference type="CDD" id="cd00051">
    <property type="entry name" value="EFh"/>
    <property type="match status" value="1"/>
</dbReference>
<feature type="signal peptide" evidence="3">
    <location>
        <begin position="1"/>
        <end position="21"/>
    </location>
</feature>
<keyword evidence="2" id="KW-0812">Transmembrane</keyword>
<evidence type="ECO:0000256" key="1">
    <source>
        <dbReference type="ARBA" id="ARBA00022837"/>
    </source>
</evidence>
<gene>
    <name evidence="5" type="ORF">CDEB00056_LOCUS288</name>
</gene>
<reference evidence="5" key="1">
    <citation type="submission" date="2021-01" db="EMBL/GenBank/DDBJ databases">
        <authorList>
            <person name="Corre E."/>
            <person name="Pelletier E."/>
            <person name="Niang G."/>
            <person name="Scheremetjew M."/>
            <person name="Finn R."/>
            <person name="Kale V."/>
            <person name="Holt S."/>
            <person name="Cochrane G."/>
            <person name="Meng A."/>
            <person name="Brown T."/>
            <person name="Cohen L."/>
        </authorList>
    </citation>
    <scope>NUCLEOTIDE SEQUENCE</scope>
    <source>
        <strain evidence="5">MM31A-1</strain>
    </source>
</reference>
<dbReference type="EMBL" id="HBIO01000395">
    <property type="protein sequence ID" value="CAE0455447.1"/>
    <property type="molecule type" value="Transcribed_RNA"/>
</dbReference>
<organism evidence="5">
    <name type="scientific">Chaetoceros debilis</name>
    <dbReference type="NCBI Taxonomy" id="122233"/>
    <lineage>
        <taxon>Eukaryota</taxon>
        <taxon>Sar</taxon>
        <taxon>Stramenopiles</taxon>
        <taxon>Ochrophyta</taxon>
        <taxon>Bacillariophyta</taxon>
        <taxon>Coscinodiscophyceae</taxon>
        <taxon>Chaetocerotophycidae</taxon>
        <taxon>Chaetocerotales</taxon>
        <taxon>Chaetocerotaceae</taxon>
        <taxon>Chaetoceros</taxon>
    </lineage>
</organism>
<dbReference type="InterPro" id="IPR002048">
    <property type="entry name" value="EF_hand_dom"/>
</dbReference>
<keyword evidence="3" id="KW-0732">Signal</keyword>
<evidence type="ECO:0000256" key="3">
    <source>
        <dbReference type="SAM" id="SignalP"/>
    </source>
</evidence>
<dbReference type="Gene3D" id="1.10.238.10">
    <property type="entry name" value="EF-hand"/>
    <property type="match status" value="1"/>
</dbReference>
<sequence length="456" mass="50092">MKISTQLTATSLFLIPTLGFAADCGLWYTSPCLCDTDIRYCREGQNGASNDILDQHPIWAHMQGFYKFEAYTFTMGLYLGLNTQVQDNPFYGYLNHTIIGSRDYQHRYDVYPPTDASDPTKCAPPRGPGPPYQPFFTCGVNGIATIFEGFATSTYERDGSLTTTSALSAGAVGDSRQISEGTYKMVPVDENSLQGSVDSDLFLVTETFVFTNKERTAAGSSQDVYMKAGDESVLVQTTKLKFTKLPDEQTFIDGVNALTVEHNVVPMLRAAVVPMNSTCWGPECPTEENFCEVDPTCSVSPYQEPDATIKAGPIVGIVSALFVVILCALYYWHQRSMATQRERLKNMFAKHVIDSLEIGKGASSDDYLTMDALQKEFNAIDVGEEGGDGKISKAELHAFMTSGKLGEISDKDFNTLFGIIDADGSGEVDFVEFSSFMGDIKKNIDDKKNTDEFAEA</sequence>
<dbReference type="GO" id="GO:0005509">
    <property type="term" value="F:calcium ion binding"/>
    <property type="evidence" value="ECO:0007669"/>
    <property type="project" value="InterPro"/>
</dbReference>
<keyword evidence="2" id="KW-1133">Transmembrane helix</keyword>
<dbReference type="Pfam" id="PF13499">
    <property type="entry name" value="EF-hand_7"/>
    <property type="match status" value="1"/>
</dbReference>
<keyword evidence="2" id="KW-0472">Membrane</keyword>
<accession>A0A7S3PU75</accession>
<evidence type="ECO:0000259" key="4">
    <source>
        <dbReference type="PROSITE" id="PS50222"/>
    </source>
</evidence>
<dbReference type="InterPro" id="IPR011992">
    <property type="entry name" value="EF-hand-dom_pair"/>
</dbReference>
<dbReference type="PROSITE" id="PS00018">
    <property type="entry name" value="EF_HAND_1"/>
    <property type="match status" value="1"/>
</dbReference>